<dbReference type="Pfam" id="PF02518">
    <property type="entry name" value="HATPase_c"/>
    <property type="match status" value="1"/>
</dbReference>
<dbReference type="Gene3D" id="3.30.565.10">
    <property type="entry name" value="Histidine kinase-like ATPase, C-terminal domain"/>
    <property type="match status" value="1"/>
</dbReference>
<evidence type="ECO:0000256" key="7">
    <source>
        <dbReference type="ARBA" id="ARBA00022692"/>
    </source>
</evidence>
<dbReference type="Gene3D" id="6.10.340.10">
    <property type="match status" value="1"/>
</dbReference>
<protein>
    <recommendedName>
        <fullName evidence="3">histidine kinase</fullName>
        <ecNumber evidence="3">2.7.13.3</ecNumber>
    </recommendedName>
</protein>
<dbReference type="InterPro" id="IPR029151">
    <property type="entry name" value="Sensor-like_sf"/>
</dbReference>
<comment type="catalytic activity">
    <reaction evidence="1">
        <text>ATP + protein L-histidine = ADP + protein N-phospho-L-histidine.</text>
        <dbReference type="EC" id="2.7.13.3"/>
    </reaction>
</comment>
<evidence type="ECO:0000256" key="12">
    <source>
        <dbReference type="SAM" id="Coils"/>
    </source>
</evidence>
<evidence type="ECO:0000259" key="16">
    <source>
        <dbReference type="PROSITE" id="PS50110"/>
    </source>
</evidence>
<feature type="domain" description="Histidine kinase" evidence="15">
    <location>
        <begin position="624"/>
        <end position="856"/>
    </location>
</feature>
<keyword evidence="4" id="KW-1003">Cell membrane</keyword>
<dbReference type="PANTHER" id="PTHR43047">
    <property type="entry name" value="TWO-COMPONENT HISTIDINE PROTEIN KINASE"/>
    <property type="match status" value="1"/>
</dbReference>
<dbReference type="CDD" id="cd06225">
    <property type="entry name" value="HAMP"/>
    <property type="match status" value="1"/>
</dbReference>
<dbReference type="Proteomes" id="UP000191931">
    <property type="component" value="Unassembled WGS sequence"/>
</dbReference>
<evidence type="ECO:0000313" key="18">
    <source>
        <dbReference type="EMBL" id="SLM29634.1"/>
    </source>
</evidence>
<dbReference type="AlphaFoldDB" id="A0A1W1HAW3"/>
<feature type="modified residue" description="4-aspartylphosphate" evidence="11">
    <location>
        <position position="1152"/>
    </location>
</feature>
<dbReference type="Pfam" id="PF02743">
    <property type="entry name" value="dCache_1"/>
    <property type="match status" value="1"/>
</dbReference>
<proteinExistence type="predicted"/>
<evidence type="ECO:0000256" key="2">
    <source>
        <dbReference type="ARBA" id="ARBA00004651"/>
    </source>
</evidence>
<feature type="compositionally biased region" description="Polar residues" evidence="13">
    <location>
        <begin position="1030"/>
        <end position="1042"/>
    </location>
</feature>
<evidence type="ECO:0000259" key="17">
    <source>
        <dbReference type="PROSITE" id="PS50885"/>
    </source>
</evidence>
<evidence type="ECO:0000256" key="4">
    <source>
        <dbReference type="ARBA" id="ARBA00022475"/>
    </source>
</evidence>
<dbReference type="CDD" id="cd18774">
    <property type="entry name" value="PDC2_HK_sensor"/>
    <property type="match status" value="1"/>
</dbReference>
<dbReference type="SUPFAM" id="SSF55874">
    <property type="entry name" value="ATPase domain of HSP90 chaperone/DNA topoisomerase II/histidine kinase"/>
    <property type="match status" value="1"/>
</dbReference>
<evidence type="ECO:0000256" key="8">
    <source>
        <dbReference type="ARBA" id="ARBA00022777"/>
    </source>
</evidence>
<dbReference type="SUPFAM" id="SSF158472">
    <property type="entry name" value="HAMP domain-like"/>
    <property type="match status" value="1"/>
</dbReference>
<dbReference type="InterPro" id="IPR036097">
    <property type="entry name" value="HisK_dim/P_sf"/>
</dbReference>
<dbReference type="EMBL" id="FWEV01000101">
    <property type="protein sequence ID" value="SLM29634.1"/>
    <property type="molecule type" value="Genomic_DNA"/>
</dbReference>
<dbReference type="InterPro" id="IPR003661">
    <property type="entry name" value="HisK_dim/P_dom"/>
</dbReference>
<name>A0A1W1HAW3_9BACT</name>
<dbReference type="Gene3D" id="3.40.50.2300">
    <property type="match status" value="2"/>
</dbReference>
<dbReference type="OrthoDB" id="9796305at2"/>
<keyword evidence="10 14" id="KW-0472">Membrane</keyword>
<dbReference type="CDD" id="cd16922">
    <property type="entry name" value="HATPase_EvgS-ArcB-TorS-like"/>
    <property type="match status" value="1"/>
</dbReference>
<evidence type="ECO:0000256" key="13">
    <source>
        <dbReference type="SAM" id="MobiDB-lite"/>
    </source>
</evidence>
<dbReference type="InterPro" id="IPR033479">
    <property type="entry name" value="dCache_1"/>
</dbReference>
<dbReference type="InterPro" id="IPR003660">
    <property type="entry name" value="HAMP_dom"/>
</dbReference>
<dbReference type="SUPFAM" id="SSF103190">
    <property type="entry name" value="Sensory domain-like"/>
    <property type="match status" value="1"/>
</dbReference>
<dbReference type="CDD" id="cd17574">
    <property type="entry name" value="REC_OmpR"/>
    <property type="match status" value="1"/>
</dbReference>
<dbReference type="InterPro" id="IPR001789">
    <property type="entry name" value="Sig_transdc_resp-reg_receiver"/>
</dbReference>
<evidence type="ECO:0000256" key="9">
    <source>
        <dbReference type="ARBA" id="ARBA00022989"/>
    </source>
</evidence>
<feature type="compositionally biased region" description="Basic and acidic residues" evidence="13">
    <location>
        <begin position="1045"/>
        <end position="1083"/>
    </location>
</feature>
<keyword evidence="12" id="KW-0175">Coiled coil</keyword>
<dbReference type="PANTHER" id="PTHR43047:SF72">
    <property type="entry name" value="OSMOSENSING HISTIDINE PROTEIN KINASE SLN1"/>
    <property type="match status" value="1"/>
</dbReference>
<dbReference type="CDD" id="cd12914">
    <property type="entry name" value="PDC1_DGC_like"/>
    <property type="match status" value="1"/>
</dbReference>
<dbReference type="SUPFAM" id="SSF55781">
    <property type="entry name" value="GAF domain-like"/>
    <property type="match status" value="1"/>
</dbReference>
<keyword evidence="9 14" id="KW-1133">Transmembrane helix</keyword>
<evidence type="ECO:0000256" key="3">
    <source>
        <dbReference type="ARBA" id="ARBA00012438"/>
    </source>
</evidence>
<accession>A0A1W1HAW3</accession>
<dbReference type="SMART" id="SM00448">
    <property type="entry name" value="REC"/>
    <property type="match status" value="2"/>
</dbReference>
<comment type="subcellular location">
    <subcellularLocation>
        <location evidence="2">Cell membrane</location>
        <topology evidence="2">Multi-pass membrane protein</topology>
    </subcellularLocation>
</comment>
<dbReference type="InterPro" id="IPR005467">
    <property type="entry name" value="His_kinase_dom"/>
</dbReference>
<dbReference type="InterPro" id="IPR004358">
    <property type="entry name" value="Sig_transdc_His_kin-like_C"/>
</dbReference>
<dbReference type="GO" id="GO:0000155">
    <property type="term" value="F:phosphorelay sensor kinase activity"/>
    <property type="evidence" value="ECO:0007669"/>
    <property type="project" value="InterPro"/>
</dbReference>
<dbReference type="RefSeq" id="WP_080799222.1">
    <property type="nucleotide sequence ID" value="NZ_LT828540.1"/>
</dbReference>
<dbReference type="Gene3D" id="3.30.450.20">
    <property type="entry name" value="PAS domain"/>
    <property type="match status" value="1"/>
</dbReference>
<reference evidence="18 19" key="1">
    <citation type="submission" date="2017-03" db="EMBL/GenBank/DDBJ databases">
        <authorList>
            <person name="Afonso C.L."/>
            <person name="Miller P.J."/>
            <person name="Scott M.A."/>
            <person name="Spackman E."/>
            <person name="Goraichik I."/>
            <person name="Dimitrov K.M."/>
            <person name="Suarez D.L."/>
            <person name="Swayne D.E."/>
        </authorList>
    </citation>
    <scope>NUCLEOTIDE SEQUENCE [LARGE SCALE GENOMIC DNA]</scope>
    <source>
        <strain evidence="18">PRJEB14757</strain>
    </source>
</reference>
<dbReference type="SUPFAM" id="SSF47384">
    <property type="entry name" value="Homodimeric domain of signal transducing histidine kinase"/>
    <property type="match status" value="1"/>
</dbReference>
<feature type="domain" description="Response regulatory" evidence="16">
    <location>
        <begin position="1104"/>
        <end position="1219"/>
    </location>
</feature>
<evidence type="ECO:0000256" key="5">
    <source>
        <dbReference type="ARBA" id="ARBA00022553"/>
    </source>
</evidence>
<sequence>MRSLFRSLFEFKKIKPRMIFWFFSAVLLPMIVVISVIYHQRAIAIKTEAFAKLTAIRDLKVSQLNLWLDERKGDIEAISRDLEIRQLAALIEQNTLNEQNISNGQSTGNRQGTVNWQKTDNWRNTEDDLKIIESARATLTSFLEEYTAYLEIFIINASTGMVEISTESSSEGTNLSKAPFFIETLKSESLYIRDIYFSSKLKKPTMCFSHPIYNPGSSDGNPSGVLVTLFDLEKSLYALLLQRTGMGKTGETLIVNRDVMALSDLRWHNNAPLRMKIQAEPAVLASRGLSGIVESRDYRDEDVLASYAFIPVTQWGFVAKQDLSEIYAPINSMLFNMAIILILAALAAYALAHMLALNFSKPVIEVTNAALKIQGGDLSARCNIGNEDEYGVLARAFNEMAESMETYGSIQKGLRRLDEILVISTTVHEFAAQFIEKLLDITNSAFGAFFLINEFIEFEHVYSSGFARGVIQSLDKSVVAGAFDRSYRSGSITYIDDISKDTVFTVNTIAGKAIPKCMVTVPVMIKGEVAAIIALGSLNDYSSAAYGILEQIQPAVGTALSNIISGEKTLALAQELTHKNSELEAQAMELQAMTDDLKRQNIELDVQSRQLEEASRLKSMFLSNMSHELRTPLNSVMALSSVLKMNRDKHFNSEEVEYLEVIERNGRRLLDLINDILDLSKIEAGHMDVNLSFFSFKTAIENIVENLQPLVREKGLSLHAQFSTDLPEIQSDEKRVYQILLNLMGNAIKFTEKGNVVVEAYCCGQRPVPAHMTTDIYESMICVKVMDTGIGIPEKELPFIFEEFRQVDGSTSRRHEGTGLGLAIAHKATLNLGGTLSVESKPGVGTTFTLKLPRIYQGEGVEGLIDQGDANQYFKPEAQEHNYSAALSDTPFNSVSTAPSKRLLLVEDNESAITQIKLILEHEGYCVDIARGGKEAQAMVAKSLPDGIILDLMMPDMDGFEVLEAIRCTERTATIPVLILTAKDLTPDDFKKLSANNIQQLVQKGDVEREGLLMKVKFMLGESTMKNVQAGGTRNVLEQQESPDPEAKPRSITEPEKDQNPEAKPRSITEPEKDQNPEAKSRSTTEPQEQDVPKTGISPELPPRIVVIEDNPDNMITIKALLKGRYTVIEAYDGENGLKTVFENLPDLILLDISLPGMDGYTLVKEFKDHEKTKMIPVIALTAHAMKGDKDNLISAGCDDYLSKPIEPVKILQTIEKWIAGRE</sequence>
<evidence type="ECO:0000259" key="15">
    <source>
        <dbReference type="PROSITE" id="PS50109"/>
    </source>
</evidence>
<feature type="domain" description="Response regulatory" evidence="16">
    <location>
        <begin position="902"/>
        <end position="1019"/>
    </location>
</feature>
<dbReference type="SMART" id="SM00387">
    <property type="entry name" value="HATPase_c"/>
    <property type="match status" value="1"/>
</dbReference>
<dbReference type="PRINTS" id="PR00344">
    <property type="entry name" value="BCTRLSENSOR"/>
</dbReference>
<dbReference type="Gene3D" id="1.10.287.130">
    <property type="match status" value="1"/>
</dbReference>
<feature type="modified residue" description="4-aspartylphosphate" evidence="11">
    <location>
        <position position="951"/>
    </location>
</feature>
<dbReference type="SMART" id="SM00304">
    <property type="entry name" value="HAMP"/>
    <property type="match status" value="1"/>
</dbReference>
<dbReference type="Pfam" id="PF13185">
    <property type="entry name" value="GAF_2"/>
    <property type="match status" value="1"/>
</dbReference>
<feature type="domain" description="HAMP" evidence="17">
    <location>
        <begin position="357"/>
        <end position="409"/>
    </location>
</feature>
<dbReference type="InterPro" id="IPR029016">
    <property type="entry name" value="GAF-like_dom_sf"/>
</dbReference>
<feature type="transmembrane region" description="Helical" evidence="14">
    <location>
        <begin position="20"/>
        <end position="38"/>
    </location>
</feature>
<evidence type="ECO:0000256" key="6">
    <source>
        <dbReference type="ARBA" id="ARBA00022679"/>
    </source>
</evidence>
<evidence type="ECO:0000313" key="19">
    <source>
        <dbReference type="Proteomes" id="UP000191931"/>
    </source>
</evidence>
<dbReference type="InterPro" id="IPR036890">
    <property type="entry name" value="HATPase_C_sf"/>
</dbReference>
<keyword evidence="8 18" id="KW-0418">Kinase</keyword>
<evidence type="ECO:0000256" key="10">
    <source>
        <dbReference type="ARBA" id="ARBA00023136"/>
    </source>
</evidence>
<gene>
    <name evidence="18" type="ORF">MTBBW1_190006</name>
</gene>
<dbReference type="SMART" id="SM00388">
    <property type="entry name" value="HisKA"/>
    <property type="match status" value="1"/>
</dbReference>
<dbReference type="PROSITE" id="PS50110">
    <property type="entry name" value="RESPONSE_REGULATORY"/>
    <property type="match status" value="2"/>
</dbReference>
<feature type="coiled-coil region" evidence="12">
    <location>
        <begin position="573"/>
        <end position="617"/>
    </location>
</feature>
<organism evidence="18 19">
    <name type="scientific">Desulfamplus magnetovallimortis</name>
    <dbReference type="NCBI Taxonomy" id="1246637"/>
    <lineage>
        <taxon>Bacteria</taxon>
        <taxon>Pseudomonadati</taxon>
        <taxon>Thermodesulfobacteriota</taxon>
        <taxon>Desulfobacteria</taxon>
        <taxon>Desulfobacterales</taxon>
        <taxon>Desulfobacteraceae</taxon>
        <taxon>Desulfamplus</taxon>
    </lineage>
</organism>
<dbReference type="Gene3D" id="3.30.450.40">
    <property type="match status" value="1"/>
</dbReference>
<keyword evidence="6" id="KW-0808">Transferase</keyword>
<dbReference type="CDD" id="cd00082">
    <property type="entry name" value="HisKA"/>
    <property type="match status" value="1"/>
</dbReference>
<evidence type="ECO:0000256" key="1">
    <source>
        <dbReference type="ARBA" id="ARBA00000085"/>
    </source>
</evidence>
<dbReference type="STRING" id="1246637.MTBBW1_190006"/>
<keyword evidence="19" id="KW-1185">Reference proteome</keyword>
<feature type="region of interest" description="Disordered" evidence="13">
    <location>
        <begin position="1030"/>
        <end position="1106"/>
    </location>
</feature>
<dbReference type="Pfam" id="PF00072">
    <property type="entry name" value="Response_reg"/>
    <property type="match status" value="2"/>
</dbReference>
<dbReference type="GO" id="GO:0009927">
    <property type="term" value="F:histidine phosphotransfer kinase activity"/>
    <property type="evidence" value="ECO:0007669"/>
    <property type="project" value="TreeGrafter"/>
</dbReference>
<keyword evidence="5 11" id="KW-0597">Phosphoprotein</keyword>
<dbReference type="InterPro" id="IPR003018">
    <property type="entry name" value="GAF"/>
</dbReference>
<dbReference type="EC" id="2.7.13.3" evidence="3"/>
<evidence type="ECO:0000256" key="11">
    <source>
        <dbReference type="PROSITE-ProRule" id="PRU00169"/>
    </source>
</evidence>
<feature type="transmembrane region" description="Helical" evidence="14">
    <location>
        <begin position="333"/>
        <end position="352"/>
    </location>
</feature>
<dbReference type="SUPFAM" id="SSF52172">
    <property type="entry name" value="CheY-like"/>
    <property type="match status" value="2"/>
</dbReference>
<dbReference type="PROSITE" id="PS50885">
    <property type="entry name" value="HAMP"/>
    <property type="match status" value="1"/>
</dbReference>
<dbReference type="GO" id="GO:0005886">
    <property type="term" value="C:plasma membrane"/>
    <property type="evidence" value="ECO:0007669"/>
    <property type="project" value="UniProtKB-SubCell"/>
</dbReference>
<evidence type="ECO:0000256" key="14">
    <source>
        <dbReference type="SAM" id="Phobius"/>
    </source>
</evidence>
<dbReference type="Pfam" id="PF00672">
    <property type="entry name" value="HAMP"/>
    <property type="match status" value="1"/>
</dbReference>
<dbReference type="PROSITE" id="PS50109">
    <property type="entry name" value="HIS_KIN"/>
    <property type="match status" value="1"/>
</dbReference>
<keyword evidence="7 14" id="KW-0812">Transmembrane</keyword>
<dbReference type="InterPro" id="IPR003594">
    <property type="entry name" value="HATPase_dom"/>
</dbReference>
<dbReference type="FunFam" id="3.30.565.10:FF:000010">
    <property type="entry name" value="Sensor histidine kinase RcsC"/>
    <property type="match status" value="1"/>
</dbReference>
<dbReference type="Pfam" id="PF00512">
    <property type="entry name" value="HisKA"/>
    <property type="match status" value="1"/>
</dbReference>
<dbReference type="InterPro" id="IPR011006">
    <property type="entry name" value="CheY-like_superfamily"/>
</dbReference>